<evidence type="ECO:0000256" key="4">
    <source>
        <dbReference type="SAM" id="MobiDB-lite"/>
    </source>
</evidence>
<evidence type="ECO:0000256" key="2">
    <source>
        <dbReference type="ARBA" id="ARBA00023110"/>
    </source>
</evidence>
<evidence type="ECO:0000256" key="3">
    <source>
        <dbReference type="ARBA" id="ARBA00023235"/>
    </source>
</evidence>
<dbReference type="Pfam" id="PF00160">
    <property type="entry name" value="Pro_isomerase"/>
    <property type="match status" value="1"/>
</dbReference>
<keyword evidence="8" id="KW-1185">Reference proteome</keyword>
<feature type="chain" id="PRO_5011112809" description="peptidylprolyl isomerase" evidence="5">
    <location>
        <begin position="34"/>
        <end position="244"/>
    </location>
</feature>
<name>A0A219B3K4_9SPHN</name>
<dbReference type="AlphaFoldDB" id="A0A219B3K4"/>
<feature type="compositionally biased region" description="Acidic residues" evidence="4">
    <location>
        <begin position="37"/>
        <end position="46"/>
    </location>
</feature>
<organism evidence="7 8">
    <name type="scientific">Pacificimonas flava</name>
    <dbReference type="NCBI Taxonomy" id="1234595"/>
    <lineage>
        <taxon>Bacteria</taxon>
        <taxon>Pseudomonadati</taxon>
        <taxon>Pseudomonadota</taxon>
        <taxon>Alphaproteobacteria</taxon>
        <taxon>Sphingomonadales</taxon>
        <taxon>Sphingosinicellaceae</taxon>
        <taxon>Pacificimonas</taxon>
    </lineage>
</organism>
<sequence>MRPILAFFFAPFFAPFFAAILFAPMLVAAPAAAQEAEEESAAEDAAADLPPECPPPPALGEEAGETAFATERVALETEAGTIVFEIESERAPVTAANFLRYIEAGRLENAAFYRASKKADGGAKGFVQFGLRQHPDYVFDPIAHEPTSETGLTHEDGAISMVRGAPGTADADFLIMVGDQPAWDARDDGTPGYAVFGRVVEGMETVKTIWNGAIDPDEGEGVLKGEILAEEVDVTGARVTDPSS</sequence>
<dbReference type="SUPFAM" id="SSF50891">
    <property type="entry name" value="Cyclophilin-like"/>
    <property type="match status" value="1"/>
</dbReference>
<dbReference type="RefSeq" id="WP_088711557.1">
    <property type="nucleotide sequence ID" value="NZ_NFZT01000001.1"/>
</dbReference>
<dbReference type="GO" id="GO:0003755">
    <property type="term" value="F:peptidyl-prolyl cis-trans isomerase activity"/>
    <property type="evidence" value="ECO:0007669"/>
    <property type="project" value="UniProtKB-KW"/>
</dbReference>
<keyword evidence="3" id="KW-0413">Isomerase</keyword>
<dbReference type="InterPro" id="IPR002130">
    <property type="entry name" value="Cyclophilin-type_PPIase_dom"/>
</dbReference>
<accession>A0A219B3K4</accession>
<dbReference type="EMBL" id="NFZT01000001">
    <property type="protein sequence ID" value="OWV32764.1"/>
    <property type="molecule type" value="Genomic_DNA"/>
</dbReference>
<protein>
    <recommendedName>
        <fullName evidence="1">peptidylprolyl isomerase</fullName>
        <ecNumber evidence="1">5.2.1.8</ecNumber>
    </recommendedName>
</protein>
<feature type="signal peptide" evidence="5">
    <location>
        <begin position="1"/>
        <end position="33"/>
    </location>
</feature>
<evidence type="ECO:0000256" key="1">
    <source>
        <dbReference type="ARBA" id="ARBA00013194"/>
    </source>
</evidence>
<dbReference type="Gene3D" id="2.40.100.10">
    <property type="entry name" value="Cyclophilin-like"/>
    <property type="match status" value="1"/>
</dbReference>
<feature type="domain" description="PPIase cyclophilin-type" evidence="6">
    <location>
        <begin position="69"/>
        <end position="234"/>
    </location>
</feature>
<dbReference type="Proteomes" id="UP000198462">
    <property type="component" value="Unassembled WGS sequence"/>
</dbReference>
<evidence type="ECO:0000313" key="8">
    <source>
        <dbReference type="Proteomes" id="UP000198462"/>
    </source>
</evidence>
<feature type="region of interest" description="Disordered" evidence="4">
    <location>
        <begin position="37"/>
        <end position="62"/>
    </location>
</feature>
<dbReference type="PANTHER" id="PTHR43246">
    <property type="entry name" value="PEPTIDYL-PROLYL CIS-TRANS ISOMERASE CYP38, CHLOROPLASTIC"/>
    <property type="match status" value="1"/>
</dbReference>
<evidence type="ECO:0000256" key="5">
    <source>
        <dbReference type="SAM" id="SignalP"/>
    </source>
</evidence>
<evidence type="ECO:0000313" key="7">
    <source>
        <dbReference type="EMBL" id="OWV32764.1"/>
    </source>
</evidence>
<comment type="caution">
    <text evidence="7">The sequence shown here is derived from an EMBL/GenBank/DDBJ whole genome shotgun (WGS) entry which is preliminary data.</text>
</comment>
<dbReference type="InterPro" id="IPR044665">
    <property type="entry name" value="E_coli_cyclophilin_A-like"/>
</dbReference>
<dbReference type="EC" id="5.2.1.8" evidence="1"/>
<dbReference type="InterPro" id="IPR029000">
    <property type="entry name" value="Cyclophilin-like_dom_sf"/>
</dbReference>
<dbReference type="OrthoDB" id="9807797at2"/>
<reference evidence="8" key="1">
    <citation type="submission" date="2017-05" db="EMBL/GenBank/DDBJ databases">
        <authorList>
            <person name="Lin X."/>
        </authorList>
    </citation>
    <scope>NUCLEOTIDE SEQUENCE [LARGE SCALE GENOMIC DNA]</scope>
    <source>
        <strain evidence="8">JLT2012</strain>
    </source>
</reference>
<dbReference type="PROSITE" id="PS50072">
    <property type="entry name" value="CSA_PPIASE_2"/>
    <property type="match status" value="1"/>
</dbReference>
<keyword evidence="5" id="KW-0732">Signal</keyword>
<gene>
    <name evidence="7" type="ORF">B5C34_04395</name>
</gene>
<keyword evidence="2" id="KW-0697">Rotamase</keyword>
<proteinExistence type="predicted"/>
<evidence type="ECO:0000259" key="6">
    <source>
        <dbReference type="PROSITE" id="PS50072"/>
    </source>
</evidence>